<dbReference type="Proteomes" id="UP000276133">
    <property type="component" value="Unassembled WGS sequence"/>
</dbReference>
<gene>
    <name evidence="1" type="ORF">BpHYR1_030829</name>
</gene>
<dbReference type="EMBL" id="REGN01003800">
    <property type="protein sequence ID" value="RNA20714.1"/>
    <property type="molecule type" value="Genomic_DNA"/>
</dbReference>
<protein>
    <submittedName>
        <fullName evidence="1">Uncharacterized protein</fullName>
    </submittedName>
</protein>
<proteinExistence type="predicted"/>
<comment type="caution">
    <text evidence="1">The sequence shown here is derived from an EMBL/GenBank/DDBJ whole genome shotgun (WGS) entry which is preliminary data.</text>
</comment>
<organism evidence="1 2">
    <name type="scientific">Brachionus plicatilis</name>
    <name type="common">Marine rotifer</name>
    <name type="synonym">Brachionus muelleri</name>
    <dbReference type="NCBI Taxonomy" id="10195"/>
    <lineage>
        <taxon>Eukaryota</taxon>
        <taxon>Metazoa</taxon>
        <taxon>Spiralia</taxon>
        <taxon>Gnathifera</taxon>
        <taxon>Rotifera</taxon>
        <taxon>Eurotatoria</taxon>
        <taxon>Monogononta</taxon>
        <taxon>Pseudotrocha</taxon>
        <taxon>Ploima</taxon>
        <taxon>Brachionidae</taxon>
        <taxon>Brachionus</taxon>
    </lineage>
</organism>
<sequence>MLFTGQNRKKNLKNFYPRKSYNLTTYFLKLLEFELLKIIATCLYIFRNLILGYDFLRLFKNRILCLDLSFKRFIELSDISSKLSKAGQFDGQIFGLLKKSFLDFFEYLHEQILEFYEFAEYGYEYKLEFSELGEYEYGSRLRNLSQTQASYHYCS</sequence>
<name>A0A3M7RBD9_BRAPC</name>
<evidence type="ECO:0000313" key="2">
    <source>
        <dbReference type="Proteomes" id="UP000276133"/>
    </source>
</evidence>
<reference evidence="1 2" key="1">
    <citation type="journal article" date="2018" name="Sci. Rep.">
        <title>Genomic signatures of local adaptation to the degree of environmental predictability in rotifers.</title>
        <authorList>
            <person name="Franch-Gras L."/>
            <person name="Hahn C."/>
            <person name="Garcia-Roger E.M."/>
            <person name="Carmona M.J."/>
            <person name="Serra M."/>
            <person name="Gomez A."/>
        </authorList>
    </citation>
    <scope>NUCLEOTIDE SEQUENCE [LARGE SCALE GENOMIC DNA]</scope>
    <source>
        <strain evidence="1">HYR1</strain>
    </source>
</reference>
<keyword evidence="2" id="KW-1185">Reference proteome</keyword>
<dbReference type="AlphaFoldDB" id="A0A3M7RBD9"/>
<accession>A0A3M7RBD9</accession>
<evidence type="ECO:0000313" key="1">
    <source>
        <dbReference type="EMBL" id="RNA20714.1"/>
    </source>
</evidence>